<comment type="caution">
    <text evidence="4">The sequence shown here is derived from an EMBL/GenBank/DDBJ whole genome shotgun (WGS) entry which is preliminary data.</text>
</comment>
<evidence type="ECO:0000256" key="1">
    <source>
        <dbReference type="ARBA" id="ARBA00022729"/>
    </source>
</evidence>
<dbReference type="Pfam" id="PF02563">
    <property type="entry name" value="Poly_export"/>
    <property type="match status" value="1"/>
</dbReference>
<evidence type="ECO:0000259" key="3">
    <source>
        <dbReference type="Pfam" id="PF10531"/>
    </source>
</evidence>
<feature type="domain" description="Polysaccharide export protein N-terminal" evidence="2">
    <location>
        <begin position="42"/>
        <end position="117"/>
    </location>
</feature>
<feature type="domain" description="Soluble ligand binding" evidence="3">
    <location>
        <begin position="125"/>
        <end position="173"/>
    </location>
</feature>
<dbReference type="InterPro" id="IPR019554">
    <property type="entry name" value="Soluble_ligand-bd"/>
</dbReference>
<dbReference type="Proteomes" id="UP001142648">
    <property type="component" value="Unassembled WGS sequence"/>
</dbReference>
<evidence type="ECO:0000313" key="4">
    <source>
        <dbReference type="EMBL" id="MCT2557784.1"/>
    </source>
</evidence>
<dbReference type="EMBL" id="JAOAMV010000001">
    <property type="protein sequence ID" value="MCT2557784.1"/>
    <property type="molecule type" value="Genomic_DNA"/>
</dbReference>
<proteinExistence type="predicted"/>
<dbReference type="RefSeq" id="WP_259960542.1">
    <property type="nucleotide sequence ID" value="NZ_JAOAMV010000001.1"/>
</dbReference>
<dbReference type="InterPro" id="IPR049712">
    <property type="entry name" value="Poly_export"/>
</dbReference>
<dbReference type="GO" id="GO:0015159">
    <property type="term" value="F:polysaccharide transmembrane transporter activity"/>
    <property type="evidence" value="ECO:0007669"/>
    <property type="project" value="InterPro"/>
</dbReference>
<sequence length="229" mass="24415">MALALAAFVSACASPQIGTDSGLQLVQQSALPAPTREDVTAAERPYLVGPFDKLKIDVFGADELDDKEFQIDASGRLSFPFVGTVEAGGLTPQEISDLLASRLRGRIIRDPQVTVNLMESVSQLVTVEGAVGQPGRYPVIGKMTLLRAIATAKGTTDVAKTDSVLIFREVGGQRYAGAYNLKAIRQGNYPDPEVYANDVVVVGDSAARKLFRDLSPLLVSPLVVLLQSI</sequence>
<reference evidence="4" key="1">
    <citation type="submission" date="2022-09" db="EMBL/GenBank/DDBJ databases">
        <title>The genome sequence of Tsuneonella sp. YG55.</title>
        <authorList>
            <person name="Liu Y."/>
        </authorList>
    </citation>
    <scope>NUCLEOTIDE SEQUENCE</scope>
    <source>
        <strain evidence="4">YG55</strain>
    </source>
</reference>
<dbReference type="Gene3D" id="3.10.560.10">
    <property type="entry name" value="Outer membrane lipoprotein wza domain like"/>
    <property type="match status" value="1"/>
</dbReference>
<dbReference type="PANTHER" id="PTHR33619">
    <property type="entry name" value="POLYSACCHARIDE EXPORT PROTEIN GFCE-RELATED"/>
    <property type="match status" value="1"/>
</dbReference>
<dbReference type="AlphaFoldDB" id="A0A9X2W083"/>
<gene>
    <name evidence="4" type="ORF">N0B51_02185</name>
</gene>
<dbReference type="PANTHER" id="PTHR33619:SF3">
    <property type="entry name" value="POLYSACCHARIDE EXPORT PROTEIN GFCE-RELATED"/>
    <property type="match status" value="1"/>
</dbReference>
<organism evidence="4 5">
    <name type="scientific">Tsuneonella litorea</name>
    <dbReference type="NCBI Taxonomy" id="2976475"/>
    <lineage>
        <taxon>Bacteria</taxon>
        <taxon>Pseudomonadati</taxon>
        <taxon>Pseudomonadota</taxon>
        <taxon>Alphaproteobacteria</taxon>
        <taxon>Sphingomonadales</taxon>
        <taxon>Erythrobacteraceae</taxon>
        <taxon>Tsuneonella</taxon>
    </lineage>
</organism>
<name>A0A9X2W083_9SPHN</name>
<keyword evidence="5" id="KW-1185">Reference proteome</keyword>
<protein>
    <submittedName>
        <fullName evidence="4">Polysaccharide export protein</fullName>
    </submittedName>
</protein>
<evidence type="ECO:0000313" key="5">
    <source>
        <dbReference type="Proteomes" id="UP001142648"/>
    </source>
</evidence>
<accession>A0A9X2W083</accession>
<dbReference type="InterPro" id="IPR003715">
    <property type="entry name" value="Poly_export_N"/>
</dbReference>
<keyword evidence="1" id="KW-0732">Signal</keyword>
<dbReference type="Gene3D" id="3.30.1950.10">
    <property type="entry name" value="wza like domain"/>
    <property type="match status" value="1"/>
</dbReference>
<dbReference type="Pfam" id="PF10531">
    <property type="entry name" value="SLBB"/>
    <property type="match status" value="1"/>
</dbReference>
<evidence type="ECO:0000259" key="2">
    <source>
        <dbReference type="Pfam" id="PF02563"/>
    </source>
</evidence>